<dbReference type="InterPro" id="IPR001387">
    <property type="entry name" value="Cro/C1-type_HTH"/>
</dbReference>
<dbReference type="PROSITE" id="PS50943">
    <property type="entry name" value="HTH_CROC1"/>
    <property type="match status" value="1"/>
</dbReference>
<dbReference type="SUPFAM" id="SSF47413">
    <property type="entry name" value="lambda repressor-like DNA-binding domains"/>
    <property type="match status" value="1"/>
</dbReference>
<dbReference type="GO" id="GO:0003677">
    <property type="term" value="F:DNA binding"/>
    <property type="evidence" value="ECO:0007669"/>
    <property type="project" value="InterPro"/>
</dbReference>
<dbReference type="Proteomes" id="UP001310022">
    <property type="component" value="Unassembled WGS sequence"/>
</dbReference>
<dbReference type="CDD" id="cd00093">
    <property type="entry name" value="HTH_XRE"/>
    <property type="match status" value="1"/>
</dbReference>
<proteinExistence type="predicted"/>
<dbReference type="Pfam" id="PF01381">
    <property type="entry name" value="HTH_3"/>
    <property type="match status" value="1"/>
</dbReference>
<dbReference type="EMBL" id="BQKE01000001">
    <property type="protein sequence ID" value="GJM60805.1"/>
    <property type="molecule type" value="Genomic_DNA"/>
</dbReference>
<accession>A0AAN5AIS7</accession>
<gene>
    <name evidence="2" type="ORF">PEDI_13570</name>
</gene>
<reference evidence="2 3" key="1">
    <citation type="submission" date="2021-12" db="EMBL/GenBank/DDBJ databases">
        <title>Genome sequencing of bacteria with rrn-lacking chromosome and rrn-plasmid.</title>
        <authorList>
            <person name="Anda M."/>
            <person name="Iwasaki W."/>
        </authorList>
    </citation>
    <scope>NUCLEOTIDE SEQUENCE [LARGE SCALE GENOMIC DNA]</scope>
    <source>
        <strain evidence="2 3">NBRC 15940</strain>
    </source>
</reference>
<dbReference type="AlphaFoldDB" id="A0AAN5AIS7"/>
<name>A0AAN5AIS7_9BACT</name>
<evidence type="ECO:0000259" key="1">
    <source>
        <dbReference type="PROSITE" id="PS50943"/>
    </source>
</evidence>
<keyword evidence="3" id="KW-1185">Reference proteome</keyword>
<protein>
    <recommendedName>
        <fullName evidence="1">HTH cro/C1-type domain-containing protein</fullName>
    </recommendedName>
</protein>
<sequence>MMDYEQYQAALEKVDQFMKCQELDFMEETLMDSLVDKIEAYEEVHYPQIPASPQQVMRLIMEERGLKQKDLIPLFGSAPRVSEFFSGKLPTVETIVSLSKAFNLSLEIFLNEHTVKVREL</sequence>
<feature type="domain" description="HTH cro/C1-type" evidence="1">
    <location>
        <begin position="57"/>
        <end position="109"/>
    </location>
</feature>
<dbReference type="Gene3D" id="1.10.260.40">
    <property type="entry name" value="lambda repressor-like DNA-binding domains"/>
    <property type="match status" value="1"/>
</dbReference>
<dbReference type="RefSeq" id="WP_053404699.1">
    <property type="nucleotide sequence ID" value="NZ_BQKE01000001.1"/>
</dbReference>
<evidence type="ECO:0000313" key="2">
    <source>
        <dbReference type="EMBL" id="GJM60805.1"/>
    </source>
</evidence>
<comment type="caution">
    <text evidence="2">The sequence shown here is derived from an EMBL/GenBank/DDBJ whole genome shotgun (WGS) entry which is preliminary data.</text>
</comment>
<dbReference type="InterPro" id="IPR010982">
    <property type="entry name" value="Lambda_DNA-bd_dom_sf"/>
</dbReference>
<evidence type="ECO:0000313" key="3">
    <source>
        <dbReference type="Proteomes" id="UP001310022"/>
    </source>
</evidence>
<organism evidence="2 3">
    <name type="scientific">Persicobacter diffluens</name>
    <dbReference type="NCBI Taxonomy" id="981"/>
    <lineage>
        <taxon>Bacteria</taxon>
        <taxon>Pseudomonadati</taxon>
        <taxon>Bacteroidota</taxon>
        <taxon>Cytophagia</taxon>
        <taxon>Cytophagales</taxon>
        <taxon>Persicobacteraceae</taxon>
        <taxon>Persicobacter</taxon>
    </lineage>
</organism>